<sequence length="23" mass="2669">MENVQNFCSCLMSLSYDKEKGEL</sequence>
<protein>
    <submittedName>
        <fullName evidence="1">Uncharacterized protein</fullName>
    </submittedName>
</protein>
<accession>A0A2P2PBS2</accession>
<name>A0A2P2PBS2_RHIMU</name>
<dbReference type="EMBL" id="GGEC01071683">
    <property type="protein sequence ID" value="MBX52167.1"/>
    <property type="molecule type" value="Transcribed_RNA"/>
</dbReference>
<dbReference type="AlphaFoldDB" id="A0A2P2PBS2"/>
<proteinExistence type="predicted"/>
<organism evidence="1">
    <name type="scientific">Rhizophora mucronata</name>
    <name type="common">Asiatic mangrove</name>
    <dbReference type="NCBI Taxonomy" id="61149"/>
    <lineage>
        <taxon>Eukaryota</taxon>
        <taxon>Viridiplantae</taxon>
        <taxon>Streptophyta</taxon>
        <taxon>Embryophyta</taxon>
        <taxon>Tracheophyta</taxon>
        <taxon>Spermatophyta</taxon>
        <taxon>Magnoliopsida</taxon>
        <taxon>eudicotyledons</taxon>
        <taxon>Gunneridae</taxon>
        <taxon>Pentapetalae</taxon>
        <taxon>rosids</taxon>
        <taxon>fabids</taxon>
        <taxon>Malpighiales</taxon>
        <taxon>Rhizophoraceae</taxon>
        <taxon>Rhizophora</taxon>
    </lineage>
</organism>
<evidence type="ECO:0000313" key="1">
    <source>
        <dbReference type="EMBL" id="MBX52167.1"/>
    </source>
</evidence>
<reference evidence="1" key="1">
    <citation type="submission" date="2018-02" db="EMBL/GenBank/DDBJ databases">
        <title>Rhizophora mucronata_Transcriptome.</title>
        <authorList>
            <person name="Meera S.P."/>
            <person name="Sreeshan A."/>
            <person name="Augustine A."/>
        </authorList>
    </citation>
    <scope>NUCLEOTIDE SEQUENCE</scope>
    <source>
        <tissue evidence="1">Leaf</tissue>
    </source>
</reference>